<evidence type="ECO:0000256" key="3">
    <source>
        <dbReference type="ARBA" id="ARBA00023235"/>
    </source>
</evidence>
<dbReference type="CDD" id="cd07067">
    <property type="entry name" value="HP_PGM_like"/>
    <property type="match status" value="1"/>
</dbReference>
<comment type="pathway">
    <text evidence="4 8">Carbohydrate degradation; glycolysis; pyruvate from D-glyceraldehyde 3-phosphate: step 3/5.</text>
</comment>
<comment type="catalytic activity">
    <reaction evidence="4 8">
        <text>(2R)-2-phosphoglycerate = (2R)-3-phosphoglycerate</text>
        <dbReference type="Rhea" id="RHEA:15901"/>
        <dbReference type="ChEBI" id="CHEBI:58272"/>
        <dbReference type="ChEBI" id="CHEBI:58289"/>
        <dbReference type="EC" id="5.4.2.11"/>
    </reaction>
</comment>
<dbReference type="SUPFAM" id="SSF53254">
    <property type="entry name" value="Phosphoglycerate mutase-like"/>
    <property type="match status" value="1"/>
</dbReference>
<dbReference type="GO" id="GO:0006094">
    <property type="term" value="P:gluconeogenesis"/>
    <property type="evidence" value="ECO:0007669"/>
    <property type="project" value="UniProtKB-UniRule"/>
</dbReference>
<reference evidence="9" key="1">
    <citation type="submission" date="2022-07" db="EMBL/GenBank/DDBJ databases">
        <authorList>
            <person name="Wu T."/>
        </authorList>
    </citation>
    <scope>NUCLEOTIDE SEQUENCE</scope>
    <source>
        <strain evidence="9">SD-1</strain>
    </source>
</reference>
<dbReference type="InterPro" id="IPR001345">
    <property type="entry name" value="PG/BPGM_mutase_AS"/>
</dbReference>
<evidence type="ECO:0000313" key="10">
    <source>
        <dbReference type="Proteomes" id="UP001163293"/>
    </source>
</evidence>
<feature type="binding site" evidence="4 6">
    <location>
        <position position="58"/>
    </location>
    <ligand>
        <name>substrate</name>
    </ligand>
</feature>
<keyword evidence="3 4" id="KW-0413">Isomerase</keyword>
<feature type="active site" description="Proton donor/acceptor" evidence="4 5">
    <location>
        <position position="84"/>
    </location>
</feature>
<accession>A0AAX3EIV9</accession>
<sequence length="222" mass="24235">MSNLVLLRHGESTANAEDVFAGWLDVPLTARGRAEARRAAAELAGLAPDAVHTSVLSRAVETARLLVEEARWPLSPSAYWRLNERHYGALQGLAKADARARFGEAEVQSWRRGIDGRPPKTDDAALSAQRADPRYAAYPEAAAISAESLADVAVRMAPYWRHILAPELRRGRTVVVVSHGNALRALMHLSTGVPLEEATQRELRTAAPVAVRAQLDPRMENV</sequence>
<evidence type="ECO:0000256" key="4">
    <source>
        <dbReference type="HAMAP-Rule" id="MF_01039"/>
    </source>
</evidence>
<evidence type="ECO:0000256" key="8">
    <source>
        <dbReference type="RuleBase" id="RU004512"/>
    </source>
</evidence>
<evidence type="ECO:0000256" key="1">
    <source>
        <dbReference type="ARBA" id="ARBA00006717"/>
    </source>
</evidence>
<evidence type="ECO:0000256" key="6">
    <source>
        <dbReference type="PIRSR" id="PIRSR613078-2"/>
    </source>
</evidence>
<feature type="site" description="Transition state stabilizer" evidence="4 7">
    <location>
        <position position="179"/>
    </location>
</feature>
<feature type="binding site" evidence="4 6">
    <location>
        <begin position="111"/>
        <end position="112"/>
    </location>
    <ligand>
        <name>substrate</name>
    </ligand>
</feature>
<dbReference type="InterPro" id="IPR029033">
    <property type="entry name" value="His_PPase_superfam"/>
</dbReference>
<dbReference type="GO" id="GO:0006096">
    <property type="term" value="P:glycolytic process"/>
    <property type="evidence" value="ECO:0007669"/>
    <property type="project" value="UniProtKB-UniRule"/>
</dbReference>
<dbReference type="SMART" id="SM00855">
    <property type="entry name" value="PGAM"/>
    <property type="match status" value="1"/>
</dbReference>
<dbReference type="RefSeq" id="WP_069694457.1">
    <property type="nucleotide sequence ID" value="NZ_CP043010.1"/>
</dbReference>
<dbReference type="InterPro" id="IPR005952">
    <property type="entry name" value="Phosphogly_mut1"/>
</dbReference>
<dbReference type="GO" id="GO:0004619">
    <property type="term" value="F:phosphoglycerate mutase activity"/>
    <property type="evidence" value="ECO:0007669"/>
    <property type="project" value="UniProtKB-UniRule"/>
</dbReference>
<dbReference type="EMBL" id="CP101185">
    <property type="protein sequence ID" value="UYV97558.1"/>
    <property type="molecule type" value="Genomic_DNA"/>
</dbReference>
<name>A0AAX3EIV9_PAEUR</name>
<dbReference type="InterPro" id="IPR013078">
    <property type="entry name" value="His_Pase_superF_clade-1"/>
</dbReference>
<dbReference type="Gene3D" id="3.40.50.1240">
    <property type="entry name" value="Phosphoglycerate mutase-like"/>
    <property type="match status" value="1"/>
</dbReference>
<feature type="binding site" evidence="4 6">
    <location>
        <begin position="180"/>
        <end position="181"/>
    </location>
    <ligand>
        <name>substrate</name>
    </ligand>
</feature>
<dbReference type="PROSITE" id="PS00175">
    <property type="entry name" value="PG_MUTASE"/>
    <property type="match status" value="1"/>
</dbReference>
<organism evidence="9 10">
    <name type="scientific">Paenarthrobacter ureafaciens</name>
    <dbReference type="NCBI Taxonomy" id="37931"/>
    <lineage>
        <taxon>Bacteria</taxon>
        <taxon>Bacillati</taxon>
        <taxon>Actinomycetota</taxon>
        <taxon>Actinomycetes</taxon>
        <taxon>Micrococcales</taxon>
        <taxon>Micrococcaceae</taxon>
        <taxon>Paenarthrobacter</taxon>
    </lineage>
</organism>
<feature type="binding site" evidence="4 6">
    <location>
        <position position="95"/>
    </location>
    <ligand>
        <name>substrate</name>
    </ligand>
</feature>
<gene>
    <name evidence="4" type="primary">gpmA</name>
    <name evidence="9" type="ORF">NL394_21445</name>
</gene>
<dbReference type="Proteomes" id="UP001163293">
    <property type="component" value="Chromosome"/>
</dbReference>
<dbReference type="AlphaFoldDB" id="A0AAX3EIV9"/>
<comment type="function">
    <text evidence="4 8">Catalyzes the interconversion of 2-phosphoglycerate and 3-phosphoglycerate.</text>
</comment>
<keyword evidence="2 4" id="KW-0324">Glycolysis</keyword>
<dbReference type="EC" id="5.4.2.11" evidence="4 8"/>
<feature type="binding site" evidence="4 6">
    <location>
        <begin position="84"/>
        <end position="87"/>
    </location>
    <ligand>
        <name>substrate</name>
    </ligand>
</feature>
<dbReference type="NCBIfam" id="TIGR01258">
    <property type="entry name" value="pgm_1"/>
    <property type="match status" value="1"/>
</dbReference>
<evidence type="ECO:0000313" key="9">
    <source>
        <dbReference type="EMBL" id="UYV97558.1"/>
    </source>
</evidence>
<dbReference type="HAMAP" id="MF_01039">
    <property type="entry name" value="PGAM_GpmA"/>
    <property type="match status" value="1"/>
</dbReference>
<comment type="similarity">
    <text evidence="1 4">Belongs to the phosphoglycerate mutase family. BPG-dependent PGAM subfamily.</text>
</comment>
<dbReference type="PANTHER" id="PTHR11931">
    <property type="entry name" value="PHOSPHOGLYCERATE MUTASE"/>
    <property type="match status" value="1"/>
</dbReference>
<comment type="caution">
    <text evidence="4">Lacks conserved residue(s) required for the propagation of feature annotation.</text>
</comment>
<keyword evidence="4" id="KW-0312">Gluconeogenesis</keyword>
<protein>
    <recommendedName>
        <fullName evidence="4 8">2,3-bisphosphoglycerate-dependent phosphoglycerate mutase</fullName>
        <shortName evidence="4">BPG-dependent PGAM</shortName>
        <shortName evidence="4">PGAM</shortName>
        <shortName evidence="4">Phosphoglyceromutase</shortName>
        <shortName evidence="4">dPGM</shortName>
        <ecNumber evidence="4 8">5.4.2.11</ecNumber>
    </recommendedName>
</protein>
<dbReference type="PIRSF" id="PIRSF000709">
    <property type="entry name" value="6PFK_2-Ptase"/>
    <property type="match status" value="1"/>
</dbReference>
<evidence type="ECO:0000256" key="7">
    <source>
        <dbReference type="PIRSR" id="PIRSR613078-3"/>
    </source>
</evidence>
<dbReference type="Pfam" id="PF00300">
    <property type="entry name" value="His_Phos_1"/>
    <property type="match status" value="1"/>
</dbReference>
<evidence type="ECO:0000256" key="2">
    <source>
        <dbReference type="ARBA" id="ARBA00023152"/>
    </source>
</evidence>
<feature type="binding site" evidence="4 6">
    <location>
        <begin position="8"/>
        <end position="15"/>
    </location>
    <ligand>
        <name>substrate</name>
    </ligand>
</feature>
<keyword evidence="10" id="KW-1185">Reference proteome</keyword>
<proteinExistence type="inferred from homology"/>
<evidence type="ECO:0000256" key="5">
    <source>
        <dbReference type="PIRSR" id="PIRSR613078-1"/>
    </source>
</evidence>
<feature type="active site" description="Tele-phosphohistidine intermediate" evidence="4 5">
    <location>
        <position position="9"/>
    </location>
</feature>